<evidence type="ECO:0000256" key="7">
    <source>
        <dbReference type="SAM" id="Phobius"/>
    </source>
</evidence>
<keyword evidence="6 7" id="KW-0472">Membrane</keyword>
<dbReference type="EMBL" id="DVON01000263">
    <property type="protein sequence ID" value="HIV13911.1"/>
    <property type="molecule type" value="Genomic_DNA"/>
</dbReference>
<organism evidence="8 9">
    <name type="scientific">Candidatus Pullilachnospira stercoravium</name>
    <dbReference type="NCBI Taxonomy" id="2840913"/>
    <lineage>
        <taxon>Bacteria</taxon>
        <taxon>Bacillati</taxon>
        <taxon>Bacillota</taxon>
        <taxon>Clostridia</taxon>
        <taxon>Lachnospirales</taxon>
        <taxon>Lachnospiraceae</taxon>
        <taxon>Lachnospiraceae incertae sedis</taxon>
        <taxon>Candidatus Pullilachnospira</taxon>
    </lineage>
</organism>
<dbReference type="GO" id="GO:0042910">
    <property type="term" value="F:xenobiotic transmembrane transporter activity"/>
    <property type="evidence" value="ECO:0007669"/>
    <property type="project" value="InterPro"/>
</dbReference>
<dbReference type="GO" id="GO:0005886">
    <property type="term" value="C:plasma membrane"/>
    <property type="evidence" value="ECO:0007669"/>
    <property type="project" value="UniProtKB-SubCell"/>
</dbReference>
<dbReference type="PANTHER" id="PTHR43549:SF3">
    <property type="entry name" value="MULTIDRUG RESISTANCE PROTEIN YPNP-RELATED"/>
    <property type="match status" value="1"/>
</dbReference>
<evidence type="ECO:0000256" key="2">
    <source>
        <dbReference type="ARBA" id="ARBA00022448"/>
    </source>
</evidence>
<evidence type="ECO:0000256" key="3">
    <source>
        <dbReference type="ARBA" id="ARBA00022475"/>
    </source>
</evidence>
<feature type="transmembrane region" description="Helical" evidence="7">
    <location>
        <begin position="271"/>
        <end position="288"/>
    </location>
</feature>
<evidence type="ECO:0000256" key="5">
    <source>
        <dbReference type="ARBA" id="ARBA00022989"/>
    </source>
</evidence>
<accession>A0A9D1NX17</accession>
<feature type="transmembrane region" description="Helical" evidence="7">
    <location>
        <begin position="376"/>
        <end position="395"/>
    </location>
</feature>
<feature type="transmembrane region" description="Helical" evidence="7">
    <location>
        <begin position="155"/>
        <end position="178"/>
    </location>
</feature>
<gene>
    <name evidence="8" type="ORF">IAA63_12355</name>
</gene>
<keyword evidence="5 7" id="KW-1133">Transmembrane helix</keyword>
<reference evidence="8" key="2">
    <citation type="journal article" date="2021" name="PeerJ">
        <title>Extensive microbial diversity within the chicken gut microbiome revealed by metagenomics and culture.</title>
        <authorList>
            <person name="Gilroy R."/>
            <person name="Ravi A."/>
            <person name="Getino M."/>
            <person name="Pursley I."/>
            <person name="Horton D.L."/>
            <person name="Alikhan N.F."/>
            <person name="Baker D."/>
            <person name="Gharbi K."/>
            <person name="Hall N."/>
            <person name="Watson M."/>
            <person name="Adriaenssens E.M."/>
            <person name="Foster-Nyarko E."/>
            <person name="Jarju S."/>
            <person name="Secka A."/>
            <person name="Antonio M."/>
            <person name="Oren A."/>
            <person name="Chaudhuri R.R."/>
            <person name="La Ragione R."/>
            <person name="Hildebrand F."/>
            <person name="Pallen M.J."/>
        </authorList>
    </citation>
    <scope>NUCLEOTIDE SEQUENCE</scope>
    <source>
        <strain evidence="8">ChiBcec2-4451</strain>
    </source>
</reference>
<keyword evidence="3" id="KW-1003">Cell membrane</keyword>
<feature type="transmembrane region" description="Helical" evidence="7">
    <location>
        <begin position="347"/>
        <end position="364"/>
    </location>
</feature>
<reference evidence="8" key="1">
    <citation type="submission" date="2020-10" db="EMBL/GenBank/DDBJ databases">
        <authorList>
            <person name="Gilroy R."/>
        </authorList>
    </citation>
    <scope>NUCLEOTIDE SEQUENCE</scope>
    <source>
        <strain evidence="8">ChiBcec2-4451</strain>
    </source>
</reference>
<dbReference type="PIRSF" id="PIRSF006603">
    <property type="entry name" value="DinF"/>
    <property type="match status" value="1"/>
</dbReference>
<dbReference type="AlphaFoldDB" id="A0A9D1NX17"/>
<dbReference type="GO" id="GO:0015297">
    <property type="term" value="F:antiporter activity"/>
    <property type="evidence" value="ECO:0007669"/>
    <property type="project" value="InterPro"/>
</dbReference>
<name>A0A9D1NX17_9FIRM</name>
<keyword evidence="4 7" id="KW-0812">Transmembrane</keyword>
<feature type="transmembrane region" description="Helical" evidence="7">
    <location>
        <begin position="127"/>
        <end position="148"/>
    </location>
</feature>
<evidence type="ECO:0000256" key="1">
    <source>
        <dbReference type="ARBA" id="ARBA00004651"/>
    </source>
</evidence>
<dbReference type="InterPro" id="IPR052031">
    <property type="entry name" value="Membrane_Transporter-Flippase"/>
</dbReference>
<feature type="transmembrane region" description="Helical" evidence="7">
    <location>
        <begin position="82"/>
        <end position="107"/>
    </location>
</feature>
<comment type="caution">
    <text evidence="8">The sequence shown here is derived from an EMBL/GenBank/DDBJ whole genome shotgun (WGS) entry which is preliminary data.</text>
</comment>
<feature type="transmembrane region" description="Helical" evidence="7">
    <location>
        <begin position="308"/>
        <end position="327"/>
    </location>
</feature>
<dbReference type="NCBIfam" id="TIGR00797">
    <property type="entry name" value="matE"/>
    <property type="match status" value="1"/>
</dbReference>
<protein>
    <submittedName>
        <fullName evidence="8">MATE family efflux transporter</fullName>
    </submittedName>
</protein>
<evidence type="ECO:0000256" key="4">
    <source>
        <dbReference type="ARBA" id="ARBA00022692"/>
    </source>
</evidence>
<sequence>MPLLVKFAIPLTLGNILQQLYNVADSVIAGQFIGVDALAAIGSAGPLMFMVTGWLNGLTSGFAVMLSQSFGAGKKEELRRYAALSVTISFVVTVVLTSILLAANRTILGWMNVPQELMGQTWRYTEVIYGGLLATCAYNALSAALRALGDGKTPLYFLLLASVLNVALDIIFIVSFGMDVEGCAWATVIAQGFSAVCCLFYIGKKYEILRLSRADFRYSGKRVGELLALGVPMGLQFSITGIGTVILQGVVNTFGAVCMAGYSAANKLQNIIWIIYFSLATAAGTFVGQNMGAKRMDRIRQGVRTAQWMILVWSVAAIAMVYLAGPYMLRLFVDASETAVIDAAQTFFRVSGWAYPFLGSLCLYRNVISGMGNGWIPMLAGVAELLARCLVVGIVSGWGSYAAVCFADPVAWVASVIPLVPYYLWRSRKSADALPQQAENGILS</sequence>
<dbReference type="Proteomes" id="UP000886723">
    <property type="component" value="Unassembled WGS sequence"/>
</dbReference>
<dbReference type="InterPro" id="IPR002528">
    <property type="entry name" value="MATE_fam"/>
</dbReference>
<feature type="transmembrane region" description="Helical" evidence="7">
    <location>
        <begin position="184"/>
        <end position="202"/>
    </location>
</feature>
<dbReference type="InterPro" id="IPR048279">
    <property type="entry name" value="MdtK-like"/>
</dbReference>
<dbReference type="PANTHER" id="PTHR43549">
    <property type="entry name" value="MULTIDRUG RESISTANCE PROTEIN YPNP-RELATED"/>
    <property type="match status" value="1"/>
</dbReference>
<feature type="transmembrane region" description="Helical" evidence="7">
    <location>
        <begin position="401"/>
        <end position="425"/>
    </location>
</feature>
<dbReference type="CDD" id="cd13138">
    <property type="entry name" value="MATE_yoeA_like"/>
    <property type="match status" value="1"/>
</dbReference>
<evidence type="ECO:0000313" key="9">
    <source>
        <dbReference type="Proteomes" id="UP000886723"/>
    </source>
</evidence>
<evidence type="ECO:0000313" key="8">
    <source>
        <dbReference type="EMBL" id="HIV13911.1"/>
    </source>
</evidence>
<dbReference type="Pfam" id="PF01554">
    <property type="entry name" value="MatE"/>
    <property type="match status" value="2"/>
</dbReference>
<comment type="subcellular location">
    <subcellularLocation>
        <location evidence="1">Cell membrane</location>
        <topology evidence="1">Multi-pass membrane protein</topology>
    </subcellularLocation>
</comment>
<keyword evidence="2" id="KW-0813">Transport</keyword>
<feature type="transmembrane region" description="Helical" evidence="7">
    <location>
        <begin position="47"/>
        <end position="70"/>
    </location>
</feature>
<proteinExistence type="predicted"/>
<feature type="transmembrane region" description="Helical" evidence="7">
    <location>
        <begin position="223"/>
        <end position="251"/>
    </location>
</feature>
<evidence type="ECO:0000256" key="6">
    <source>
        <dbReference type="ARBA" id="ARBA00023136"/>
    </source>
</evidence>